<protein>
    <submittedName>
        <fullName evidence="1">Uncharacterized protein</fullName>
    </submittedName>
</protein>
<dbReference type="EMBL" id="CADEPM010000005">
    <property type="protein sequence ID" value="CAB3406596.1"/>
    <property type="molecule type" value="Genomic_DNA"/>
</dbReference>
<sequence>MKAARALNKKYPKEMSVLLYITSKFGFKNARQAIKYSRDHIPETRKFAVLLQDVMVDLLIHYHSFADNVLGKTNASRGSRAFALSMLKKQHENIFDVYEYTLNMLLGKEKMIKIE</sequence>
<proteinExistence type="predicted"/>
<name>A0A8S1F2Y9_9PELO</name>
<evidence type="ECO:0000313" key="1">
    <source>
        <dbReference type="EMBL" id="CAB3406596.1"/>
    </source>
</evidence>
<evidence type="ECO:0000313" key="2">
    <source>
        <dbReference type="Proteomes" id="UP000494206"/>
    </source>
</evidence>
<reference evidence="1 2" key="1">
    <citation type="submission" date="2020-04" db="EMBL/GenBank/DDBJ databases">
        <authorList>
            <person name="Laetsch R D."/>
            <person name="Stevens L."/>
            <person name="Kumar S."/>
            <person name="Blaxter L. M."/>
        </authorList>
    </citation>
    <scope>NUCLEOTIDE SEQUENCE [LARGE SCALE GENOMIC DNA]</scope>
</reference>
<dbReference type="Proteomes" id="UP000494206">
    <property type="component" value="Unassembled WGS sequence"/>
</dbReference>
<comment type="caution">
    <text evidence="1">The sequence shown here is derived from an EMBL/GenBank/DDBJ whole genome shotgun (WGS) entry which is preliminary data.</text>
</comment>
<organism evidence="1 2">
    <name type="scientific">Caenorhabditis bovis</name>
    <dbReference type="NCBI Taxonomy" id="2654633"/>
    <lineage>
        <taxon>Eukaryota</taxon>
        <taxon>Metazoa</taxon>
        <taxon>Ecdysozoa</taxon>
        <taxon>Nematoda</taxon>
        <taxon>Chromadorea</taxon>
        <taxon>Rhabditida</taxon>
        <taxon>Rhabditina</taxon>
        <taxon>Rhabditomorpha</taxon>
        <taxon>Rhabditoidea</taxon>
        <taxon>Rhabditidae</taxon>
        <taxon>Peloderinae</taxon>
        <taxon>Caenorhabditis</taxon>
    </lineage>
</organism>
<dbReference type="AlphaFoldDB" id="A0A8S1F2Y9"/>
<gene>
    <name evidence="1" type="ORF">CBOVIS_LOCUS8651</name>
</gene>
<keyword evidence="2" id="KW-1185">Reference proteome</keyword>
<accession>A0A8S1F2Y9</accession>